<dbReference type="GO" id="GO:0004519">
    <property type="term" value="F:endonuclease activity"/>
    <property type="evidence" value="ECO:0007669"/>
    <property type="project" value="UniProtKB-KW"/>
</dbReference>
<dbReference type="EMBL" id="JBHSYQ010000004">
    <property type="protein sequence ID" value="MFC6998040.1"/>
    <property type="molecule type" value="Genomic_DNA"/>
</dbReference>
<evidence type="ECO:0000259" key="2">
    <source>
        <dbReference type="Pfam" id="PF13392"/>
    </source>
</evidence>
<proteinExistence type="predicted"/>
<dbReference type="Gene3D" id="3.90.75.20">
    <property type="match status" value="1"/>
</dbReference>
<accession>A0ABW2DLY8</accession>
<evidence type="ECO:0000313" key="4">
    <source>
        <dbReference type="Proteomes" id="UP001596405"/>
    </source>
</evidence>
<sequence>MSKRKKMIWTDAAVSYLVEHYPNQPTEKIAQHLRRPLSSVYNKAASMELKKSEEYLSSPLSGRLSKDHQRGGVTRFKKGQPAWNKGMKGLDLSGGKGQFQKGNKPHNTKKDGDRSIRKDKNGISYVHVRVAKGKWVHEHRLLWEAENGPIPKGMMLRCRDGDQTNTAPSNWYPVNRAEHARLNHNPEKAYLNGPFHNLSDNYVATMITMKEPHLKEEVKKQPELLEVARLNMKLKRELKKQAQ</sequence>
<dbReference type="GO" id="GO:0016787">
    <property type="term" value="F:hydrolase activity"/>
    <property type="evidence" value="ECO:0007669"/>
    <property type="project" value="UniProtKB-KW"/>
</dbReference>
<keyword evidence="4" id="KW-1185">Reference proteome</keyword>
<dbReference type="Proteomes" id="UP001596405">
    <property type="component" value="Unassembled WGS sequence"/>
</dbReference>
<dbReference type="InterPro" id="IPR044925">
    <property type="entry name" value="His-Me_finger_sf"/>
</dbReference>
<evidence type="ECO:0000256" key="1">
    <source>
        <dbReference type="SAM" id="MobiDB-lite"/>
    </source>
</evidence>
<dbReference type="EC" id="3.1.-.-" evidence="3"/>
<reference evidence="4" key="1">
    <citation type="journal article" date="2019" name="Int. J. Syst. Evol. Microbiol.">
        <title>The Global Catalogue of Microorganisms (GCM) 10K type strain sequencing project: providing services to taxonomists for standard genome sequencing and annotation.</title>
        <authorList>
            <consortium name="The Broad Institute Genomics Platform"/>
            <consortium name="The Broad Institute Genome Sequencing Center for Infectious Disease"/>
            <person name="Wu L."/>
            <person name="Ma J."/>
        </authorList>
    </citation>
    <scope>NUCLEOTIDE SEQUENCE [LARGE SCALE GENOMIC DNA]</scope>
    <source>
        <strain evidence="4">CGMCC 4.7393</strain>
    </source>
</reference>
<dbReference type="InterPro" id="IPR003615">
    <property type="entry name" value="HNH_nuc"/>
</dbReference>
<gene>
    <name evidence="3" type="ORF">ACFQHR_10415</name>
</gene>
<keyword evidence="3" id="KW-0540">Nuclease</keyword>
<protein>
    <submittedName>
        <fullName evidence="3">HNH endonuclease signature motif containing protein</fullName>
        <ecNumber evidence="3">3.1.-.-</ecNumber>
    </submittedName>
</protein>
<keyword evidence="3" id="KW-0255">Endonuclease</keyword>
<name>A0ABW2DLY8_9BACT</name>
<feature type="compositionally biased region" description="Basic and acidic residues" evidence="1">
    <location>
        <begin position="108"/>
        <end position="120"/>
    </location>
</feature>
<feature type="region of interest" description="Disordered" evidence="1">
    <location>
        <begin position="60"/>
        <end position="120"/>
    </location>
</feature>
<dbReference type="RefSeq" id="WP_082883029.1">
    <property type="nucleotide sequence ID" value="NZ_JBHSYQ010000004.1"/>
</dbReference>
<comment type="caution">
    <text evidence="3">The sequence shown here is derived from an EMBL/GenBank/DDBJ whole genome shotgun (WGS) entry which is preliminary data.</text>
</comment>
<dbReference type="SUPFAM" id="SSF54060">
    <property type="entry name" value="His-Me finger endonucleases"/>
    <property type="match status" value="1"/>
</dbReference>
<keyword evidence="3" id="KW-0378">Hydrolase</keyword>
<dbReference type="Pfam" id="PF13392">
    <property type="entry name" value="HNH_3"/>
    <property type="match status" value="1"/>
</dbReference>
<feature type="domain" description="HNH nuclease" evidence="2">
    <location>
        <begin position="139"/>
        <end position="181"/>
    </location>
</feature>
<evidence type="ECO:0000313" key="3">
    <source>
        <dbReference type="EMBL" id="MFC6998040.1"/>
    </source>
</evidence>
<organism evidence="3 4">
    <name type="scientific">Rufibacter roseus</name>
    <dbReference type="NCBI Taxonomy" id="1567108"/>
    <lineage>
        <taxon>Bacteria</taxon>
        <taxon>Pseudomonadati</taxon>
        <taxon>Bacteroidota</taxon>
        <taxon>Cytophagia</taxon>
        <taxon>Cytophagales</taxon>
        <taxon>Hymenobacteraceae</taxon>
        <taxon>Rufibacter</taxon>
    </lineage>
</organism>